<name>A0A0B5QLJ7_CLOBE</name>
<proteinExistence type="predicted"/>
<dbReference type="STRING" id="1520.LF65_02281"/>
<sequence length="178" mass="19673">MIDGLNSLFSKLDKLNVNAKETLEKSVKRNMKETVQAEAKLLCPDDIGDLRDSIKVKAEVRDRQITGIVYTNSDHAAYVEFGTGPNGEAHHDGISPDVNISYKQEGWIIPADAMSKEKAEEYGFKIIKDRGGNVIGYGTKGQYAQPFLYPALKNNKDKVINGIKEDINSTIKKVAKGD</sequence>
<evidence type="ECO:0000313" key="1">
    <source>
        <dbReference type="EMBL" id="AJG98867.1"/>
    </source>
</evidence>
<reference evidence="2" key="1">
    <citation type="submission" date="2014-12" db="EMBL/GenBank/DDBJ databases">
        <title>Genome sequence of Clostridium beijerinckii strain 59B.</title>
        <authorList>
            <person name="Little G.T."/>
            <person name="Minton N.P."/>
        </authorList>
    </citation>
    <scope>NUCLEOTIDE SEQUENCE [LARGE SCALE GENOMIC DNA]</scope>
    <source>
        <strain evidence="2">59B</strain>
    </source>
</reference>
<evidence type="ECO:0008006" key="3">
    <source>
        <dbReference type="Google" id="ProtNLM"/>
    </source>
</evidence>
<protein>
    <recommendedName>
        <fullName evidence="3">HK97 gp10 family phage protein</fullName>
    </recommendedName>
</protein>
<evidence type="ECO:0000313" key="2">
    <source>
        <dbReference type="Proteomes" id="UP000031866"/>
    </source>
</evidence>
<dbReference type="Pfam" id="PF04883">
    <property type="entry name" value="HK97-gp10_like"/>
    <property type="match status" value="1"/>
</dbReference>
<dbReference type="RefSeq" id="WP_041896163.1">
    <property type="nucleotide sequence ID" value="NZ_CP010086.2"/>
</dbReference>
<dbReference type="NCBIfam" id="TIGR01725">
    <property type="entry name" value="phge_HK97_gp10"/>
    <property type="match status" value="1"/>
</dbReference>
<accession>A0A0B5QLJ7</accession>
<dbReference type="KEGG" id="cbei:LF65_02281"/>
<dbReference type="AlphaFoldDB" id="A0A0B5QLJ7"/>
<dbReference type="OrthoDB" id="4457835at2"/>
<dbReference type="Proteomes" id="UP000031866">
    <property type="component" value="Chromosome"/>
</dbReference>
<dbReference type="EMBL" id="CP010086">
    <property type="protein sequence ID" value="AJG98867.1"/>
    <property type="molecule type" value="Genomic_DNA"/>
</dbReference>
<gene>
    <name evidence="1" type="ORF">LF65_02281</name>
</gene>
<organism evidence="1 2">
    <name type="scientific">Clostridium beijerinckii</name>
    <name type="common">Clostridium MP</name>
    <dbReference type="NCBI Taxonomy" id="1520"/>
    <lineage>
        <taxon>Bacteria</taxon>
        <taxon>Bacillati</taxon>
        <taxon>Bacillota</taxon>
        <taxon>Clostridia</taxon>
        <taxon>Eubacteriales</taxon>
        <taxon>Clostridiaceae</taxon>
        <taxon>Clostridium</taxon>
    </lineage>
</organism>
<dbReference type="InterPro" id="IPR010064">
    <property type="entry name" value="HK97-gp10_tail"/>
</dbReference>